<dbReference type="KEGG" id="fpp:FPB0191_01776"/>
<dbReference type="AlphaFoldDB" id="A0A0A7S426"/>
<protein>
    <submittedName>
        <fullName evidence="1">Nitrous oxide-stimulated promoter</fullName>
    </submittedName>
</protein>
<accession>A0A0A7S426</accession>
<dbReference type="OrthoDB" id="5344095at2"/>
<evidence type="ECO:0000313" key="1">
    <source>
        <dbReference type="EMBL" id="AJA45592.1"/>
    </source>
</evidence>
<sequence length="110" mass="13282">MVKNNNGPIIEREKKTVSFMIGLYCQKKHHHPKNKLCNECNELKQYALQRLTTCRFGEQKTTCEKCPKHCYRKDYQQKIKHVMRFSGPRMLLYHPILAINHLYKNLKYRN</sequence>
<proteinExistence type="predicted"/>
<dbReference type="NCBIfam" id="NF007714">
    <property type="entry name" value="PRK10410.1-2"/>
    <property type="match status" value="1"/>
</dbReference>
<dbReference type="InterPro" id="IPR020483">
    <property type="entry name" value="Uncharacterised_YgbA"/>
</dbReference>
<gene>
    <name evidence="1" type="ORF">FPB0191_01776</name>
</gene>
<name>A0A0A7S426_FRIPE</name>
<reference evidence="1 2" key="1">
    <citation type="journal article" date="2014" name="Appl. Environ. Microbiol.">
        <title>Gut symbionts from distinct hosts exhibit genotoxic activity via divergent colibactin biosynthetic pathways.</title>
        <authorList>
            <person name="Engel P."/>
            <person name="Vizcaino M.I."/>
            <person name="Crawford J.M."/>
        </authorList>
    </citation>
    <scope>NUCLEOTIDE SEQUENCE [LARGE SCALE GENOMIC DNA]</scope>
    <source>
        <strain evidence="1 2">PEB0191</strain>
    </source>
</reference>
<dbReference type="EMBL" id="CP009056">
    <property type="protein sequence ID" value="AJA45592.1"/>
    <property type="molecule type" value="Genomic_DNA"/>
</dbReference>
<dbReference type="HOGENOM" id="CLU_138593_1_0_6"/>
<organism evidence="1 2">
    <name type="scientific">Frischella perrara</name>
    <dbReference type="NCBI Taxonomy" id="1267021"/>
    <lineage>
        <taxon>Bacteria</taxon>
        <taxon>Pseudomonadati</taxon>
        <taxon>Pseudomonadota</taxon>
        <taxon>Gammaproteobacteria</taxon>
        <taxon>Orbales</taxon>
        <taxon>Orbaceae</taxon>
        <taxon>Frischella</taxon>
    </lineage>
</organism>
<dbReference type="Pfam" id="PF11756">
    <property type="entry name" value="YgbA_NO"/>
    <property type="match status" value="1"/>
</dbReference>
<dbReference type="STRING" id="1267021.FPB0191_01776"/>
<keyword evidence="2" id="KW-1185">Reference proteome</keyword>
<dbReference type="Proteomes" id="UP000030901">
    <property type="component" value="Chromosome"/>
</dbReference>
<evidence type="ECO:0000313" key="2">
    <source>
        <dbReference type="Proteomes" id="UP000030901"/>
    </source>
</evidence>
<dbReference type="RefSeq" id="WP_039105403.1">
    <property type="nucleotide sequence ID" value="NZ_CP009056.1"/>
</dbReference>